<proteinExistence type="predicted"/>
<dbReference type="EMBL" id="CP006704">
    <property type="protein sequence ID" value="AIJ46977.1"/>
    <property type="molecule type" value="Genomic_DNA"/>
</dbReference>
<dbReference type="InterPro" id="IPR021300">
    <property type="entry name" value="Integr_conj_element_PFL4695"/>
</dbReference>
<sequence length="179" mass="19041">MHCRFAILALGFACSAPALAGVELEMIHDSGKSVPLAPYVAQIVGGTDEANVLDGLRFPFRSQLRGGVLKQDGAQVFNGQWLTQPMFVIGADDASLRWVAFNHKKLIQLNAVGIVVQAATPAAFKLLQQVANPLQLAPDTGAFLAETLIAKGAPVFPVLVHSNGRAYQILPQRTFGVAP</sequence>
<evidence type="ECO:0000313" key="2">
    <source>
        <dbReference type="EMBL" id="AIJ46977.1"/>
    </source>
</evidence>
<dbReference type="Pfam" id="PF11072">
    <property type="entry name" value="DUF2859"/>
    <property type="match status" value="1"/>
</dbReference>
<feature type="chain" id="PRO_5001716097" description="Integrating conjugative element protein" evidence="1">
    <location>
        <begin position="21"/>
        <end position="179"/>
    </location>
</feature>
<accession>A0A076PUH7</accession>
<reference evidence="2 3" key="1">
    <citation type="journal article" date="2014" name="Genome Announc.">
        <title>Complete Genome Sequence of Polychlorinated Biphenyl Degrader Comamonas testosteroni TK102 (NBRC 109938).</title>
        <authorList>
            <person name="Fukuda K."/>
            <person name="Hosoyama A."/>
            <person name="Tsuchikane K."/>
            <person name="Ohji S."/>
            <person name="Yamazoe A."/>
            <person name="Fujita N."/>
            <person name="Shintani M."/>
            <person name="Kimbara K."/>
        </authorList>
    </citation>
    <scope>NUCLEOTIDE SEQUENCE [LARGE SCALE GENOMIC DNA]</scope>
    <source>
        <strain evidence="2">TK102</strain>
    </source>
</reference>
<dbReference type="RefSeq" id="WP_034396552.1">
    <property type="nucleotide sequence ID" value="NZ_CP006704.1"/>
</dbReference>
<name>A0A076PUH7_COMTE</name>
<keyword evidence="1" id="KW-0732">Signal</keyword>
<dbReference type="NCBIfam" id="TIGR03765">
    <property type="entry name" value="ICE_PFL_4695"/>
    <property type="match status" value="1"/>
</dbReference>
<dbReference type="AlphaFoldDB" id="A0A076PUH7"/>
<dbReference type="Proteomes" id="UP000028782">
    <property type="component" value="Chromosome"/>
</dbReference>
<dbReference type="HOGENOM" id="CLU_110572_0_0_4"/>
<protein>
    <recommendedName>
        <fullName evidence="4">Integrating conjugative element protein</fullName>
    </recommendedName>
</protein>
<dbReference type="KEGG" id="ctes:O987_14305"/>
<organism evidence="2 3">
    <name type="scientific">Comamonas testosteroni TK102</name>
    <dbReference type="NCBI Taxonomy" id="1392005"/>
    <lineage>
        <taxon>Bacteria</taxon>
        <taxon>Pseudomonadati</taxon>
        <taxon>Pseudomonadota</taxon>
        <taxon>Betaproteobacteria</taxon>
        <taxon>Burkholderiales</taxon>
        <taxon>Comamonadaceae</taxon>
        <taxon>Comamonas</taxon>
    </lineage>
</organism>
<evidence type="ECO:0000313" key="3">
    <source>
        <dbReference type="Proteomes" id="UP000028782"/>
    </source>
</evidence>
<evidence type="ECO:0008006" key="4">
    <source>
        <dbReference type="Google" id="ProtNLM"/>
    </source>
</evidence>
<gene>
    <name evidence="2" type="ORF">O987_14305</name>
</gene>
<feature type="signal peptide" evidence="1">
    <location>
        <begin position="1"/>
        <end position="20"/>
    </location>
</feature>
<evidence type="ECO:0000256" key="1">
    <source>
        <dbReference type="SAM" id="SignalP"/>
    </source>
</evidence>